<dbReference type="FunCoup" id="J9D9B7">
    <property type="interactions" value="168"/>
</dbReference>
<keyword evidence="7" id="KW-0931">ER-Golgi transport</keyword>
<dbReference type="FunFam" id="3.40.50.300:FF:000154">
    <property type="entry name" value="Vesicle-fusing ATPase 1"/>
    <property type="match status" value="1"/>
</dbReference>
<dbReference type="GO" id="GO:0000045">
    <property type="term" value="P:autophagosome assembly"/>
    <property type="evidence" value="ECO:0007669"/>
    <property type="project" value="EnsemblFungi"/>
</dbReference>
<dbReference type="GO" id="GO:0016887">
    <property type="term" value="F:ATP hydrolysis activity"/>
    <property type="evidence" value="ECO:0007669"/>
    <property type="project" value="EnsemblFungi"/>
</dbReference>
<dbReference type="GO" id="GO:0070300">
    <property type="term" value="F:phosphatidic acid binding"/>
    <property type="evidence" value="ECO:0007669"/>
    <property type="project" value="EnsemblFungi"/>
</dbReference>
<dbReference type="Gene3D" id="3.40.50.300">
    <property type="entry name" value="P-loop containing nucleotide triphosphate hydrolases"/>
    <property type="match status" value="2"/>
</dbReference>
<comment type="subcellular location">
    <subcellularLocation>
        <location evidence="7">Cytoplasm</location>
    </subcellularLocation>
</comment>
<dbReference type="PANTHER" id="PTHR23078">
    <property type="entry name" value="VESICULAR-FUSION PROTEIN NSF"/>
    <property type="match status" value="1"/>
</dbReference>
<keyword evidence="10" id="KW-1185">Reference proteome</keyword>
<dbReference type="Proteomes" id="UP000003163">
    <property type="component" value="Unassembled WGS sequence"/>
</dbReference>
<dbReference type="Gene3D" id="1.10.8.60">
    <property type="match status" value="1"/>
</dbReference>
<feature type="domain" description="AAA+ ATPase" evidence="8">
    <location>
        <begin position="538"/>
        <end position="667"/>
    </location>
</feature>
<dbReference type="InterPro" id="IPR003960">
    <property type="entry name" value="ATPase_AAA_CS"/>
</dbReference>
<dbReference type="InterPro" id="IPR027417">
    <property type="entry name" value="P-loop_NTPase"/>
</dbReference>
<dbReference type="Pfam" id="PF17862">
    <property type="entry name" value="AAA_lid_3"/>
    <property type="match status" value="1"/>
</dbReference>
<keyword evidence="7" id="KW-0378">Hydrolase</keyword>
<dbReference type="VEuPathDB" id="MicrosporidiaDB:EDEG_01645"/>
<dbReference type="GO" id="GO:0042144">
    <property type="term" value="P:vacuole fusion, non-autophagic"/>
    <property type="evidence" value="ECO:0007669"/>
    <property type="project" value="EnsemblFungi"/>
</dbReference>
<dbReference type="PANTHER" id="PTHR23078:SF3">
    <property type="entry name" value="VESICLE-FUSING ATPASE"/>
    <property type="match status" value="1"/>
</dbReference>
<dbReference type="GO" id="GO:0048280">
    <property type="term" value="P:vesicle fusion with Golgi apparatus"/>
    <property type="evidence" value="ECO:0007669"/>
    <property type="project" value="EnsemblFungi"/>
</dbReference>
<reference evidence="9 10" key="1">
    <citation type="submission" date="2011-08" db="EMBL/GenBank/DDBJ databases">
        <authorList>
            <person name="Liu Z.J."/>
            <person name="Shi F.L."/>
            <person name="Lu J.Q."/>
            <person name="Li M."/>
            <person name="Wang Z.L."/>
        </authorList>
    </citation>
    <scope>NUCLEOTIDE SEQUENCE [LARGE SCALE GENOMIC DNA]</scope>
    <source>
        <strain evidence="9 10">USNM 41457</strain>
    </source>
</reference>
<comment type="function">
    <text evidence="6 7">Required for vesicle-mediated transport. Catalyzes the fusion of transport vesicles within the Golgi cisternae. Is also required for transport from the endoplasmic reticulum to the Golgi stack. Seems to function as a fusion protein required for the delivery of cargo proteins to all compartments of the Golgi stack independent of vesicle origin.</text>
</comment>
<accession>J9D9B7</accession>
<dbReference type="OrthoDB" id="9982946at2759"/>
<keyword evidence="3 7" id="KW-0547">Nucleotide-binding</keyword>
<evidence type="ECO:0000256" key="7">
    <source>
        <dbReference type="RuleBase" id="RU367045"/>
    </source>
</evidence>
<dbReference type="GO" id="GO:0006888">
    <property type="term" value="P:endoplasmic reticulum to Golgi vesicle-mediated transport"/>
    <property type="evidence" value="ECO:0007669"/>
    <property type="project" value="EnsemblFungi"/>
</dbReference>
<dbReference type="HOGENOM" id="CLU_008037_2_0_1"/>
<evidence type="ECO:0000256" key="2">
    <source>
        <dbReference type="ARBA" id="ARBA00022448"/>
    </source>
</evidence>
<dbReference type="FunFam" id="3.40.50.300:FF:000166">
    <property type="entry name" value="vesicle-fusing ATPase isoform X1"/>
    <property type="match status" value="1"/>
</dbReference>
<keyword evidence="7" id="KW-0963">Cytoplasm</keyword>
<dbReference type="GO" id="GO:0048219">
    <property type="term" value="P:inter-Golgi cisterna vesicle-mediated transport"/>
    <property type="evidence" value="ECO:0007669"/>
    <property type="project" value="EnsemblFungi"/>
</dbReference>
<dbReference type="SUPFAM" id="SSF54585">
    <property type="entry name" value="Cdc48 domain 2-like"/>
    <property type="match status" value="1"/>
</dbReference>
<dbReference type="GO" id="GO:0005795">
    <property type="term" value="C:Golgi stack"/>
    <property type="evidence" value="ECO:0007669"/>
    <property type="project" value="TreeGrafter"/>
</dbReference>
<keyword evidence="4 7" id="KW-0067">ATP-binding</keyword>
<evidence type="ECO:0000256" key="6">
    <source>
        <dbReference type="ARBA" id="ARBA00056429"/>
    </source>
</evidence>
<evidence type="ECO:0000259" key="8">
    <source>
        <dbReference type="SMART" id="SM00382"/>
    </source>
</evidence>
<dbReference type="InterPro" id="IPR039812">
    <property type="entry name" value="Vesicle-fus_ATPase"/>
</dbReference>
<dbReference type="InParanoid" id="J9D9B7"/>
<dbReference type="InterPro" id="IPR041569">
    <property type="entry name" value="AAA_lid_3"/>
</dbReference>
<evidence type="ECO:0000256" key="3">
    <source>
        <dbReference type="ARBA" id="ARBA00022741"/>
    </source>
</evidence>
<name>J9D9B7_EDHAE</name>
<dbReference type="OMA" id="QFEQHVT"/>
<dbReference type="InterPro" id="IPR029067">
    <property type="entry name" value="CDC48_domain_2-like_sf"/>
</dbReference>
<dbReference type="GO" id="GO:0005524">
    <property type="term" value="F:ATP binding"/>
    <property type="evidence" value="ECO:0007669"/>
    <property type="project" value="UniProtKB-UniRule"/>
</dbReference>
<evidence type="ECO:0000256" key="4">
    <source>
        <dbReference type="ARBA" id="ARBA00022840"/>
    </source>
</evidence>
<dbReference type="Pfam" id="PF00004">
    <property type="entry name" value="AAA"/>
    <property type="match status" value="2"/>
</dbReference>
<evidence type="ECO:0000313" key="9">
    <source>
        <dbReference type="EMBL" id="EJW04069.1"/>
    </source>
</evidence>
<comment type="caution">
    <text evidence="9">The sequence shown here is derived from an EMBL/GenBank/DDBJ whole genome shotgun (WGS) entry which is preliminary data.</text>
</comment>
<dbReference type="InterPro" id="IPR003959">
    <property type="entry name" value="ATPase_AAA_core"/>
</dbReference>
<dbReference type="PROSITE" id="PS00674">
    <property type="entry name" value="AAA"/>
    <property type="match status" value="1"/>
</dbReference>
<protein>
    <recommendedName>
        <fullName evidence="7">Vesicular-fusion protein SEC18</fullName>
    </recommendedName>
</protein>
<reference evidence="10" key="2">
    <citation type="submission" date="2015-07" db="EMBL/GenBank/DDBJ databases">
        <title>Contrasting host-pathogen interactions and genome evolution in two generalist and specialist microsporidian pathogens of mosquitoes.</title>
        <authorList>
            <consortium name="The Broad Institute Genomics Platform"/>
            <consortium name="The Broad Institute Genome Sequencing Center for Infectious Disease"/>
            <person name="Cuomo C.A."/>
            <person name="Sanscrainte N.D."/>
            <person name="Goldberg J.M."/>
            <person name="Heiman D."/>
            <person name="Young S."/>
            <person name="Zeng Q."/>
            <person name="Becnel J.J."/>
            <person name="Birren B.W."/>
        </authorList>
    </citation>
    <scope>NUCLEOTIDE SEQUENCE [LARGE SCALE GENOMIC DNA]</scope>
    <source>
        <strain evidence="10">USNM 41457</strain>
    </source>
</reference>
<feature type="domain" description="AAA+ ATPase" evidence="8">
    <location>
        <begin position="227"/>
        <end position="374"/>
    </location>
</feature>
<dbReference type="FunFam" id="1.10.8.60:FF:000115">
    <property type="entry name" value="N-ethylmaleimide-sensitive fusion protein, putative"/>
    <property type="match status" value="1"/>
</dbReference>
<dbReference type="InterPro" id="IPR003593">
    <property type="entry name" value="AAA+_ATPase"/>
</dbReference>
<dbReference type="GO" id="GO:0000149">
    <property type="term" value="F:SNARE binding"/>
    <property type="evidence" value="ECO:0007669"/>
    <property type="project" value="EnsemblFungi"/>
</dbReference>
<organism evidence="9 10">
    <name type="scientific">Edhazardia aedis (strain USNM 41457)</name>
    <name type="common">Microsporidian parasite</name>
    <dbReference type="NCBI Taxonomy" id="1003232"/>
    <lineage>
        <taxon>Eukaryota</taxon>
        <taxon>Fungi</taxon>
        <taxon>Fungi incertae sedis</taxon>
        <taxon>Microsporidia</taxon>
        <taxon>Edhazardia</taxon>
    </lineage>
</organism>
<keyword evidence="5 7" id="KW-0653">Protein transport</keyword>
<sequence length="712" mass="80088">MIGKAYTFEVSQLMSPEMGTINQVYLSQVQESNDEYFINIDGKIFHFVKDTNLANSKIYLNNAQREFLQTTLQQKITGNMVLKSKFQPISLVRINIEPVNIGMRTADRKELIEIFKTTYVNFPFNIGQIFYFFTEELTFKANITEMLVSKESSAGFLDKKTRIFFTTTSQRLTMTGADEDSALLRSDFSFEEMGIGALSNEFNIMFRRAFVQRIFDTETIKKLGIPHVKGILLYGPPGTGKTLIARKIGTLLNAKPPQIVNGPEILNKYVGQSEENIRNLFKNAEKDYATFKEKSPLHIIIFDELDAIFKTRGSSAASSGIGDQIVNQLLSKMDGVEALDNILIIGMTNRPDLIDKALLRPGRFEIHIEIKLPDEKGRLEIFKIHTKSMKNSGYLADDVCLEELAKLSRNYTGAEICALVKSAASFALERKVRKAQSSSDKENEFTSARNDCKKQVLNSKISNLEISDQNAKLVAENDVIISMNDFISALDEIKPGYGYDESEFSLYTKVYYELPIFTHAFSQIQTYISKLRGTSAYTSSSFLLYGPPGSGKTNVAVKAALASKFPFVKMISPKNLVGLSENEKVNYIKEKFIDAYKSQESLIILDEIESLIDFVSIGPRFSNNILQAIKIFVKNEEKNKLFVIGTTSEKELLVECGIFDCFYGACEVGFVSKDDFSELCTMNSDFNSVKFTNPVSIKNLLSKCNTPPKAFN</sequence>
<dbReference type="SUPFAM" id="SSF52540">
    <property type="entry name" value="P-loop containing nucleoside triphosphate hydrolases"/>
    <property type="match status" value="2"/>
</dbReference>
<dbReference type="AlphaFoldDB" id="J9D9B7"/>
<dbReference type="EMBL" id="AFBI03000024">
    <property type="protein sequence ID" value="EJW04069.1"/>
    <property type="molecule type" value="Genomic_DNA"/>
</dbReference>
<proteinExistence type="inferred from homology"/>
<evidence type="ECO:0000256" key="1">
    <source>
        <dbReference type="ARBA" id="ARBA00006914"/>
    </source>
</evidence>
<dbReference type="CDD" id="cd00009">
    <property type="entry name" value="AAA"/>
    <property type="match status" value="1"/>
</dbReference>
<dbReference type="STRING" id="1003232.J9D9B7"/>
<comment type="similarity">
    <text evidence="1 7">Belongs to the AAA ATPase family.</text>
</comment>
<gene>
    <name evidence="9" type="ORF">EDEG_01645</name>
</gene>
<keyword evidence="2 7" id="KW-0813">Transport</keyword>
<evidence type="ECO:0000256" key="5">
    <source>
        <dbReference type="ARBA" id="ARBA00022927"/>
    </source>
</evidence>
<dbReference type="SMART" id="SM00382">
    <property type="entry name" value="AAA"/>
    <property type="match status" value="2"/>
</dbReference>
<dbReference type="GO" id="GO:0043001">
    <property type="term" value="P:Golgi to plasma membrane protein transport"/>
    <property type="evidence" value="ECO:0007669"/>
    <property type="project" value="EnsemblFungi"/>
</dbReference>
<dbReference type="GO" id="GO:0035494">
    <property type="term" value="P:SNARE complex disassembly"/>
    <property type="evidence" value="ECO:0007669"/>
    <property type="project" value="EnsemblFungi"/>
</dbReference>
<evidence type="ECO:0000313" key="10">
    <source>
        <dbReference type="Proteomes" id="UP000003163"/>
    </source>
</evidence>